<organism evidence="1 2">
    <name type="scientific">Chitinophaga sancti</name>
    <dbReference type="NCBI Taxonomy" id="1004"/>
    <lineage>
        <taxon>Bacteria</taxon>
        <taxon>Pseudomonadati</taxon>
        <taxon>Bacteroidota</taxon>
        <taxon>Chitinophagia</taxon>
        <taxon>Chitinophagales</taxon>
        <taxon>Chitinophagaceae</taxon>
        <taxon>Chitinophaga</taxon>
    </lineage>
</organism>
<dbReference type="AlphaFoldDB" id="A0A1K1T1W3"/>
<dbReference type="Proteomes" id="UP000183788">
    <property type="component" value="Unassembled WGS sequence"/>
</dbReference>
<dbReference type="EMBL" id="FPIZ01000050">
    <property type="protein sequence ID" value="SFW90563.1"/>
    <property type="molecule type" value="Genomic_DNA"/>
</dbReference>
<accession>A0A1K1T1W3</accession>
<gene>
    <name evidence="1" type="ORF">SAMN05661012_06635</name>
</gene>
<dbReference type="STRING" id="1004.SAMN05661012_06635"/>
<protein>
    <submittedName>
        <fullName evidence="1">Uncharacterized protein</fullName>
    </submittedName>
</protein>
<evidence type="ECO:0000313" key="1">
    <source>
        <dbReference type="EMBL" id="SFW90563.1"/>
    </source>
</evidence>
<name>A0A1K1T1W3_9BACT</name>
<evidence type="ECO:0000313" key="2">
    <source>
        <dbReference type="Proteomes" id="UP000183788"/>
    </source>
</evidence>
<reference evidence="1 2" key="1">
    <citation type="submission" date="2016-11" db="EMBL/GenBank/DDBJ databases">
        <authorList>
            <person name="Jaros S."/>
            <person name="Januszkiewicz K."/>
            <person name="Wedrychowicz H."/>
        </authorList>
    </citation>
    <scope>NUCLEOTIDE SEQUENCE [LARGE SCALE GENOMIC DNA]</scope>
    <source>
        <strain evidence="1 2">DSM 784</strain>
    </source>
</reference>
<sequence>MNMQFYRKRLLSRRKRRTIFFQKKRKINSELIHAARTAKLIRTITCAGPIILQNDRSRFRRIAKFLLQKVIKADKFNAPGERNVCNGDLKLLEGFELNDDIPLSEILQAQYTSCIDVNSGSMRIYFPSFIPSKQLIIPDNATHCKIIAVGASLNFNYYNATIESDSSPLISLIEDQVPSFSLNLQLSPGDGHAMMLVLGISYIDLPTSNGDVVPLCQAAQILRVESSFTFVSSKKGDKMPAMNLNEETSF</sequence>
<proteinExistence type="predicted"/>